<keyword evidence="1 2" id="KW-0732">Signal</keyword>
<protein>
    <submittedName>
        <fullName evidence="3">Tripartite ATP-independent transporter DctP family solute receptor</fullName>
    </submittedName>
</protein>
<dbReference type="InterPro" id="IPR004682">
    <property type="entry name" value="TRAP_DctP"/>
</dbReference>
<dbReference type="InterPro" id="IPR038404">
    <property type="entry name" value="TRAP_DctP_sf"/>
</dbReference>
<reference evidence="3 4" key="1">
    <citation type="submission" date="2018-07" db="EMBL/GenBank/DDBJ databases">
        <title>Genomic Encyclopedia of Type Strains, Phase IV (KMG-IV): sequencing the most valuable type-strain genomes for metagenomic binning, comparative biology and taxonomic classification.</title>
        <authorList>
            <person name="Goeker M."/>
        </authorList>
    </citation>
    <scope>NUCLEOTIDE SEQUENCE [LARGE SCALE GENOMIC DNA]</scope>
    <source>
        <strain evidence="3 4">DSM 21352</strain>
    </source>
</reference>
<feature type="chain" id="PRO_5017076967" evidence="2">
    <location>
        <begin position="23"/>
        <end position="340"/>
    </location>
</feature>
<dbReference type="NCBIfam" id="TIGR00787">
    <property type="entry name" value="dctP"/>
    <property type="match status" value="1"/>
</dbReference>
<dbReference type="GO" id="GO:0030246">
    <property type="term" value="F:carbohydrate binding"/>
    <property type="evidence" value="ECO:0007669"/>
    <property type="project" value="TreeGrafter"/>
</dbReference>
<dbReference type="GO" id="GO:0055085">
    <property type="term" value="P:transmembrane transport"/>
    <property type="evidence" value="ECO:0007669"/>
    <property type="project" value="InterPro"/>
</dbReference>
<dbReference type="NCBIfam" id="NF037995">
    <property type="entry name" value="TRAP_S1"/>
    <property type="match status" value="1"/>
</dbReference>
<dbReference type="Pfam" id="PF03480">
    <property type="entry name" value="DctP"/>
    <property type="match status" value="1"/>
</dbReference>
<keyword evidence="3" id="KW-0675">Receptor</keyword>
<dbReference type="RefSeq" id="WP_043113588.1">
    <property type="nucleotide sequence ID" value="NZ_QQAV01000007.1"/>
</dbReference>
<evidence type="ECO:0000313" key="4">
    <source>
        <dbReference type="Proteomes" id="UP000255265"/>
    </source>
</evidence>
<dbReference type="OrthoDB" id="9794826at2"/>
<dbReference type="Gene3D" id="3.40.190.170">
    <property type="entry name" value="Bacterial extracellular solute-binding protein, family 7"/>
    <property type="match status" value="1"/>
</dbReference>
<dbReference type="AlphaFoldDB" id="A0A370FEG7"/>
<evidence type="ECO:0000256" key="1">
    <source>
        <dbReference type="ARBA" id="ARBA00022729"/>
    </source>
</evidence>
<sequence length="340" mass="36921">MKIRSMGLATLLLAALAGSAFAQVKEHAFKIGTGLTDDHPQAQALKYFGERLAAASGGKLTARVYTGGSLGNDLSMTSALRGGTLEMTIPDSSTLVSLVKPFGVLNLPLSFNNEKEADAVLDGPFGQKLLAKLPEKGLIGLGFWENGFRHVTNSRRPVQRAEDLSGLKLRVIQSPLFLDTFNALGANATPMPFTELYTAMEQAAVDGQENPPATILASKFYEVQKHLVLSRHMYSAWVLLMSKKTWDGLSPEEQKIVQDAAREATLYERKTIRAFSDTALADLKKAGMQITELPPAEQAKMRSKLQPVLAKFSKEYGEDTTAEMNAELAKVRGSTTADSK</sequence>
<dbReference type="InterPro" id="IPR018389">
    <property type="entry name" value="DctP_fam"/>
</dbReference>
<feature type="signal peptide" evidence="2">
    <location>
        <begin position="1"/>
        <end position="22"/>
    </location>
</feature>
<organism evidence="3 4">
    <name type="scientific">Pseudacidovorax intermedius</name>
    <dbReference type="NCBI Taxonomy" id="433924"/>
    <lineage>
        <taxon>Bacteria</taxon>
        <taxon>Pseudomonadati</taxon>
        <taxon>Pseudomonadota</taxon>
        <taxon>Betaproteobacteria</taxon>
        <taxon>Burkholderiales</taxon>
        <taxon>Comamonadaceae</taxon>
        <taxon>Pseudacidovorax</taxon>
    </lineage>
</organism>
<dbReference type="EMBL" id="QQAV01000007">
    <property type="protein sequence ID" value="RDI22787.1"/>
    <property type="molecule type" value="Genomic_DNA"/>
</dbReference>
<dbReference type="GO" id="GO:0030288">
    <property type="term" value="C:outer membrane-bounded periplasmic space"/>
    <property type="evidence" value="ECO:0007669"/>
    <property type="project" value="InterPro"/>
</dbReference>
<accession>A0A370FEG7</accession>
<evidence type="ECO:0000256" key="2">
    <source>
        <dbReference type="SAM" id="SignalP"/>
    </source>
</evidence>
<comment type="caution">
    <text evidence="3">The sequence shown here is derived from an EMBL/GenBank/DDBJ whole genome shotgun (WGS) entry which is preliminary data.</text>
</comment>
<gene>
    <name evidence="3" type="ORF">DFR41_107190</name>
</gene>
<dbReference type="Proteomes" id="UP000255265">
    <property type="component" value="Unassembled WGS sequence"/>
</dbReference>
<dbReference type="PANTHER" id="PTHR33376">
    <property type="match status" value="1"/>
</dbReference>
<evidence type="ECO:0000313" key="3">
    <source>
        <dbReference type="EMBL" id="RDI22787.1"/>
    </source>
</evidence>
<dbReference type="PANTHER" id="PTHR33376:SF2">
    <property type="entry name" value="DICARBOXYLATE-BINDING PERIPLASMIC PROTEIN"/>
    <property type="match status" value="1"/>
</dbReference>
<dbReference type="CDD" id="cd13679">
    <property type="entry name" value="PBP2_TRAP_YiaO_like"/>
    <property type="match status" value="1"/>
</dbReference>
<proteinExistence type="predicted"/>
<dbReference type="PIRSF" id="PIRSF006470">
    <property type="entry name" value="DctB"/>
    <property type="match status" value="1"/>
</dbReference>
<name>A0A370FEG7_9BURK</name>
<keyword evidence="4" id="KW-1185">Reference proteome</keyword>